<dbReference type="Proteomes" id="UP000604825">
    <property type="component" value="Unassembled WGS sequence"/>
</dbReference>
<organism evidence="1 2">
    <name type="scientific">Miscanthus lutarioriparius</name>
    <dbReference type="NCBI Taxonomy" id="422564"/>
    <lineage>
        <taxon>Eukaryota</taxon>
        <taxon>Viridiplantae</taxon>
        <taxon>Streptophyta</taxon>
        <taxon>Embryophyta</taxon>
        <taxon>Tracheophyta</taxon>
        <taxon>Spermatophyta</taxon>
        <taxon>Magnoliopsida</taxon>
        <taxon>Liliopsida</taxon>
        <taxon>Poales</taxon>
        <taxon>Poaceae</taxon>
        <taxon>PACMAD clade</taxon>
        <taxon>Panicoideae</taxon>
        <taxon>Andropogonodae</taxon>
        <taxon>Andropogoneae</taxon>
        <taxon>Saccharinae</taxon>
        <taxon>Miscanthus</taxon>
    </lineage>
</organism>
<evidence type="ECO:0000313" key="1">
    <source>
        <dbReference type="EMBL" id="CAD6221459.1"/>
    </source>
</evidence>
<dbReference type="PANTHER" id="PTHR33377:SF92">
    <property type="entry name" value="NB-ARC DOMAIN-CONTAINING PROTEIN"/>
    <property type="match status" value="1"/>
</dbReference>
<keyword evidence="2" id="KW-1185">Reference proteome</keyword>
<dbReference type="Gene3D" id="3.40.50.300">
    <property type="entry name" value="P-loop containing nucleotide triphosphate hydrolases"/>
    <property type="match status" value="1"/>
</dbReference>
<dbReference type="EMBL" id="CAJGYO010000003">
    <property type="protein sequence ID" value="CAD6221459.1"/>
    <property type="molecule type" value="Genomic_DNA"/>
</dbReference>
<comment type="caution">
    <text evidence="1">The sequence shown here is derived from an EMBL/GenBank/DDBJ whole genome shotgun (WGS) entry which is preliminary data.</text>
</comment>
<protein>
    <recommendedName>
        <fullName evidence="3">Rx N-terminal domain-containing protein</fullName>
    </recommendedName>
</protein>
<sequence>MDIFISAILGDLTTRSINFIIRKFPTPMLLDVEDHLRRVLLRAQVIIDEAMDRHITNQVMLLKLDMLRDTMLRGYYVLDTFRYQRHNEAAAKDQNVSHSSFMSNRCTQALKEMRETLDDLNYMILDVNDLIMFLISCPRLYRQPYSMHLQLANCMFARQMEAQFVINFLLQTQPHGVEELEVLPIVGPCQAGKSTLVAHVCKDGRVLNRFSEIMFFSIHRFTDDELATFRKGCATKIQNHMSDSNKDGGLLVVVELDGDLNEEELNRLYSASKQYVPRGSKLIVTSRFDNIVKFGTTQALTLKHLSDEAYWYFFKTLTFGSMDPEMHPRLRHLAMEIARTQRSSLNSANIVSRLLRDNFDTKFWSKVVAFWKGSIQLRICRFGEHPFDLLYQNKPANLGRMVVPSEEVVVYHLQQRSSEEEVPNISMQDVIYGSIKPHGNVEVLLWKSRIPPYYSYVYTCEIRELKSTGGKRKRCSES</sequence>
<evidence type="ECO:0008006" key="3">
    <source>
        <dbReference type="Google" id="ProtNLM"/>
    </source>
</evidence>
<name>A0A811NHW4_9POAL</name>
<dbReference type="SUPFAM" id="SSF52540">
    <property type="entry name" value="P-loop containing nucleoside triphosphate hydrolases"/>
    <property type="match status" value="1"/>
</dbReference>
<dbReference type="InterPro" id="IPR027417">
    <property type="entry name" value="P-loop_NTPase"/>
</dbReference>
<accession>A0A811NHW4</accession>
<dbReference type="AlphaFoldDB" id="A0A811NHW4"/>
<reference evidence="1" key="1">
    <citation type="submission" date="2020-10" db="EMBL/GenBank/DDBJ databases">
        <authorList>
            <person name="Han B."/>
            <person name="Lu T."/>
            <person name="Zhao Q."/>
            <person name="Huang X."/>
            <person name="Zhao Y."/>
        </authorList>
    </citation>
    <scope>NUCLEOTIDE SEQUENCE</scope>
</reference>
<dbReference type="PANTHER" id="PTHR33377">
    <property type="entry name" value="OS10G0134700 PROTEIN-RELATED"/>
    <property type="match status" value="1"/>
</dbReference>
<proteinExistence type="predicted"/>
<gene>
    <name evidence="1" type="ORF">NCGR_LOCUS14734</name>
</gene>
<evidence type="ECO:0000313" key="2">
    <source>
        <dbReference type="Proteomes" id="UP000604825"/>
    </source>
</evidence>
<dbReference type="OrthoDB" id="649712at2759"/>